<protein>
    <submittedName>
        <fullName evidence="1">Uncharacterized protein</fullName>
    </submittedName>
</protein>
<reference evidence="1" key="1">
    <citation type="submission" date="2018-06" db="EMBL/GenBank/DDBJ databases">
        <authorList>
            <person name="Zhirakovskaya E."/>
        </authorList>
    </citation>
    <scope>NUCLEOTIDE SEQUENCE</scope>
</reference>
<organism evidence="1">
    <name type="scientific">hydrothermal vent metagenome</name>
    <dbReference type="NCBI Taxonomy" id="652676"/>
    <lineage>
        <taxon>unclassified sequences</taxon>
        <taxon>metagenomes</taxon>
        <taxon>ecological metagenomes</taxon>
    </lineage>
</organism>
<sequence length="151" mass="16958">MTFYSKIIQGTIAVTAPVALAFAAPASAQEFPLVAGDYSEVGGIYVKDGGTFKYAKWLATEWTKSNEFAKSQGWISDYKIYINENPRDGEPHIYLMRTFSSMPDAAEGERRSKAYVAWAKKTAEQQISESGNRAEYRTVKSSMLLREYTVR</sequence>
<evidence type="ECO:0000313" key="1">
    <source>
        <dbReference type="EMBL" id="VAW03696.1"/>
    </source>
</evidence>
<accession>A0A3B0T9M5</accession>
<dbReference type="AlphaFoldDB" id="A0A3B0T9M5"/>
<proteinExistence type="predicted"/>
<dbReference type="EMBL" id="UOEF01000379">
    <property type="protein sequence ID" value="VAW03696.1"/>
    <property type="molecule type" value="Genomic_DNA"/>
</dbReference>
<name>A0A3B0T9M5_9ZZZZ</name>
<gene>
    <name evidence="1" type="ORF">MNBD_ALPHA04-2181</name>
</gene>